<dbReference type="CDD" id="cd00761">
    <property type="entry name" value="Glyco_tranf_GTA_type"/>
    <property type="match status" value="1"/>
</dbReference>
<dbReference type="SUPFAM" id="SSF53448">
    <property type="entry name" value="Nucleotide-diphospho-sugar transferases"/>
    <property type="match status" value="1"/>
</dbReference>
<dbReference type="Pfam" id="PF00535">
    <property type="entry name" value="Glycos_transf_2"/>
    <property type="match status" value="1"/>
</dbReference>
<dbReference type="EMBL" id="QCYK01000001">
    <property type="protein sequence ID" value="PUZ29420.1"/>
    <property type="molecule type" value="Genomic_DNA"/>
</dbReference>
<gene>
    <name evidence="2" type="ORF">DCC81_08215</name>
</gene>
<dbReference type="Proteomes" id="UP000244450">
    <property type="component" value="Unassembled WGS sequence"/>
</dbReference>
<dbReference type="PANTHER" id="PTHR22916">
    <property type="entry name" value="GLYCOSYLTRANSFERASE"/>
    <property type="match status" value="1"/>
</dbReference>
<dbReference type="InterPro" id="IPR029044">
    <property type="entry name" value="Nucleotide-diphossugar_trans"/>
</dbReference>
<dbReference type="OrthoDB" id="786280at2"/>
<dbReference type="AlphaFoldDB" id="A0A2T7BP54"/>
<dbReference type="RefSeq" id="WP_108686057.1">
    <property type="nucleotide sequence ID" value="NZ_QCYK01000001.1"/>
</dbReference>
<evidence type="ECO:0000259" key="1">
    <source>
        <dbReference type="Pfam" id="PF00535"/>
    </source>
</evidence>
<reference evidence="2 3" key="1">
    <citation type="submission" date="2018-04" db="EMBL/GenBank/DDBJ databases">
        <title>Chitinophaga fuyangensis sp. nov., isolated from soil in a chemical factory.</title>
        <authorList>
            <person name="Chen K."/>
        </authorList>
    </citation>
    <scope>NUCLEOTIDE SEQUENCE [LARGE SCALE GENOMIC DNA]</scope>
    <source>
        <strain evidence="2 3">LY-1</strain>
    </source>
</reference>
<dbReference type="GO" id="GO:0016758">
    <property type="term" value="F:hexosyltransferase activity"/>
    <property type="evidence" value="ECO:0007669"/>
    <property type="project" value="UniProtKB-ARBA"/>
</dbReference>
<sequence length="325" mass="37228">MTDKGASVIICCFNSAARLPETLQHLNRQRVPDDFQWEIVLVNNASKDDTVAVAQAIWSAQTPHNAVCRIVDEMQPGQMFARKRGAKEALYECLVFCDDDNWLGPDYVYVAWETLQRDARIGAAGGQNAPVSDVAAYPDWFDAYKAYYATGVPAPSSGDITERGYIVGAGLVTRKSLFLEALSDRYPTVLNGRNGHSLSTGDDFEYIKRLQLWGYTLYYDERMQLQHFIPRERLTLAYRDRLLEGIREATAILANYEHALYILKQVAHKNKRKLVLLGPLRMFLARAKLVRRDYETERMRYFYLAPFNVKGTPIQQSIKKFLHRN</sequence>
<dbReference type="InterPro" id="IPR001173">
    <property type="entry name" value="Glyco_trans_2-like"/>
</dbReference>
<name>A0A2T7BP54_9BACT</name>
<comment type="caution">
    <text evidence="2">The sequence shown here is derived from an EMBL/GenBank/DDBJ whole genome shotgun (WGS) entry which is preliminary data.</text>
</comment>
<dbReference type="Gene3D" id="3.90.550.10">
    <property type="entry name" value="Spore Coat Polysaccharide Biosynthesis Protein SpsA, Chain A"/>
    <property type="match status" value="1"/>
</dbReference>
<accession>A0A2T7BP54</accession>
<evidence type="ECO:0000313" key="2">
    <source>
        <dbReference type="EMBL" id="PUZ29420.1"/>
    </source>
</evidence>
<organism evidence="2 3">
    <name type="scientific">Chitinophaga parva</name>
    <dbReference type="NCBI Taxonomy" id="2169414"/>
    <lineage>
        <taxon>Bacteria</taxon>
        <taxon>Pseudomonadati</taxon>
        <taxon>Bacteroidota</taxon>
        <taxon>Chitinophagia</taxon>
        <taxon>Chitinophagales</taxon>
        <taxon>Chitinophagaceae</taxon>
        <taxon>Chitinophaga</taxon>
    </lineage>
</organism>
<protein>
    <recommendedName>
        <fullName evidence="1">Glycosyltransferase 2-like domain-containing protein</fullName>
    </recommendedName>
</protein>
<proteinExistence type="predicted"/>
<keyword evidence="3" id="KW-1185">Reference proteome</keyword>
<evidence type="ECO:0000313" key="3">
    <source>
        <dbReference type="Proteomes" id="UP000244450"/>
    </source>
</evidence>
<feature type="domain" description="Glycosyltransferase 2-like" evidence="1">
    <location>
        <begin position="7"/>
        <end position="126"/>
    </location>
</feature>